<dbReference type="SUPFAM" id="SSF55961">
    <property type="entry name" value="Bet v1-like"/>
    <property type="match status" value="1"/>
</dbReference>
<feature type="chain" id="PRO_5028210487" evidence="1">
    <location>
        <begin position="26"/>
        <end position="307"/>
    </location>
</feature>
<dbReference type="NCBIfam" id="TIGR01599">
    <property type="entry name" value="PYST-A"/>
    <property type="match status" value="1"/>
</dbReference>
<evidence type="ECO:0000256" key="1">
    <source>
        <dbReference type="SAM" id="SignalP"/>
    </source>
</evidence>
<accession>A0A6V7SH95</accession>
<keyword evidence="1" id="KW-0732">Signal</keyword>
<evidence type="ECO:0000313" key="3">
    <source>
        <dbReference type="Proteomes" id="UP000515697"/>
    </source>
</evidence>
<protein>
    <submittedName>
        <fullName evidence="2">Fam-a protein</fullName>
    </submittedName>
</protein>
<dbReference type="VEuPathDB" id="PlasmoDB:PVLDE_1307340"/>
<dbReference type="VEuPathDB" id="PlasmoDB:PVSEL_0500220"/>
<name>A0A6V7SH95_PLAVN</name>
<dbReference type="InterPro" id="IPR006486">
    <property type="entry name" value="PYST_A"/>
</dbReference>
<evidence type="ECO:0000313" key="2">
    <source>
        <dbReference type="EMBL" id="CAD2098390.1"/>
    </source>
</evidence>
<dbReference type="Gene3D" id="3.30.530.20">
    <property type="match status" value="1"/>
</dbReference>
<organism evidence="2 3">
    <name type="scientific">Plasmodium vinckei</name>
    <dbReference type="NCBI Taxonomy" id="5860"/>
    <lineage>
        <taxon>Eukaryota</taxon>
        <taxon>Sar</taxon>
        <taxon>Alveolata</taxon>
        <taxon>Apicomplexa</taxon>
        <taxon>Aconoidasida</taxon>
        <taxon>Haemosporida</taxon>
        <taxon>Plasmodiidae</taxon>
        <taxon>Plasmodium</taxon>
        <taxon>Plasmodium (Vinckeia)</taxon>
    </lineage>
</organism>
<dbReference type="AlphaFoldDB" id="A0A6V7SH95"/>
<dbReference type="VEuPathDB" id="PlasmoDB:PVBDA_1307100"/>
<proteinExistence type="predicted"/>
<reference evidence="2 3" key="1">
    <citation type="submission" date="2020-08" db="EMBL/GenBank/DDBJ databases">
        <authorList>
            <person name="Ramaprasad A."/>
        </authorList>
    </citation>
    <scope>NUCLEOTIDE SEQUENCE [LARGE SCALE GENOMIC DNA]</scope>
</reference>
<dbReference type="InterPro" id="IPR023393">
    <property type="entry name" value="START-like_dom_sf"/>
</dbReference>
<feature type="signal peptide" evidence="1">
    <location>
        <begin position="1"/>
        <end position="25"/>
    </location>
</feature>
<dbReference type="Proteomes" id="UP000515697">
    <property type="component" value="Chromosome PVSEL_05"/>
</dbReference>
<sequence length="307" mass="35513">MNKGCIKIVFCLLIMLVCMSDNSLANEGTPDVYSIRKFALRSKAQRNAALRKQIPHIIPSCEVYEQNTHLLCTNRKETKNATQLMDEAATLLQHYASNINDYDLYQKYEDDVSLYFKKRANPDVGKLNFKIPVPDAYEDIINMLWDPNAPHNFCNDFVNGKIVRVYDPNLVMIQHRYTNRAQSIQGYFYALAKKIQVSEDTTIIVMSSANINDHHPSTTEYKNKIIENANLFKTDIDSEDDIRNGKLLKMFVSISGFIIKKEDTHVDITHIDSIDCNCLNIPWWYIQKVKAMKMLDVVKLKQIFDEK</sequence>
<gene>
    <name evidence="2" type="ORF">PVSEL_0500220</name>
</gene>
<dbReference type="EMBL" id="LR865426">
    <property type="protein sequence ID" value="CAD2098390.1"/>
    <property type="molecule type" value="Genomic_DNA"/>
</dbReference>
<dbReference type="VEuPathDB" id="PlasmoDB:PVVCY_0300120"/>
<dbReference type="VEuPathDB" id="PlasmoDB:PVPCR_0500230"/>